<accession>A0A8S3PNY6</accession>
<keyword evidence="3" id="KW-1185">Reference proteome</keyword>
<gene>
    <name evidence="2" type="ORF">MEDL_1134</name>
</gene>
<evidence type="ECO:0000313" key="3">
    <source>
        <dbReference type="Proteomes" id="UP000683360"/>
    </source>
</evidence>
<dbReference type="InterPro" id="IPR016187">
    <property type="entry name" value="CTDL_fold"/>
</dbReference>
<dbReference type="InterPro" id="IPR016186">
    <property type="entry name" value="C-type_lectin-like/link_sf"/>
</dbReference>
<name>A0A8S3PNY6_MYTED</name>
<organism evidence="2 3">
    <name type="scientific">Mytilus edulis</name>
    <name type="common">Blue mussel</name>
    <dbReference type="NCBI Taxonomy" id="6550"/>
    <lineage>
        <taxon>Eukaryota</taxon>
        <taxon>Metazoa</taxon>
        <taxon>Spiralia</taxon>
        <taxon>Lophotrochozoa</taxon>
        <taxon>Mollusca</taxon>
        <taxon>Bivalvia</taxon>
        <taxon>Autobranchia</taxon>
        <taxon>Pteriomorphia</taxon>
        <taxon>Mytilida</taxon>
        <taxon>Mytiloidea</taxon>
        <taxon>Mytilidae</taxon>
        <taxon>Mytilinae</taxon>
        <taxon>Mytilus</taxon>
    </lineage>
</organism>
<comment type="caution">
    <text evidence="2">The sequence shown here is derived from an EMBL/GenBank/DDBJ whole genome shotgun (WGS) entry which is preliminary data.</text>
</comment>
<dbReference type="SMART" id="SM00034">
    <property type="entry name" value="CLECT"/>
    <property type="match status" value="1"/>
</dbReference>
<evidence type="ECO:0000313" key="2">
    <source>
        <dbReference type="EMBL" id="CAG2185531.1"/>
    </source>
</evidence>
<dbReference type="EMBL" id="CAJPWZ010000092">
    <property type="protein sequence ID" value="CAG2185531.1"/>
    <property type="molecule type" value="Genomic_DNA"/>
</dbReference>
<evidence type="ECO:0000259" key="1">
    <source>
        <dbReference type="PROSITE" id="PS50041"/>
    </source>
</evidence>
<reference evidence="2" key="1">
    <citation type="submission" date="2021-03" db="EMBL/GenBank/DDBJ databases">
        <authorList>
            <person name="Bekaert M."/>
        </authorList>
    </citation>
    <scope>NUCLEOTIDE SEQUENCE</scope>
</reference>
<proteinExistence type="predicted"/>
<dbReference type="Proteomes" id="UP000683360">
    <property type="component" value="Unassembled WGS sequence"/>
</dbReference>
<dbReference type="PROSITE" id="PS50041">
    <property type="entry name" value="C_TYPE_LECTIN_2"/>
    <property type="match status" value="1"/>
</dbReference>
<dbReference type="CDD" id="cd00037">
    <property type="entry name" value="CLECT"/>
    <property type="match status" value="1"/>
</dbReference>
<dbReference type="SUPFAM" id="SSF56436">
    <property type="entry name" value="C-type lectin-like"/>
    <property type="match status" value="1"/>
</dbReference>
<dbReference type="AlphaFoldDB" id="A0A8S3PNY6"/>
<dbReference type="InterPro" id="IPR001304">
    <property type="entry name" value="C-type_lectin-like"/>
</dbReference>
<sequence length="168" mass="18898">MSVTKGSKSKQDINSIKVLTFVLSNALQDTCKAPYHRIADGCYYFSTEHVARDSAAYAGCVERGGYLATFETLEEAMLVKNELLKRNKGLYYYVGGRNLDRNNPAGDWRWIKKGEMLKMTFFIFPKGQPNGTPNNPQECMGFDPYLHYNLNDLFCDNASANEIVGSPV</sequence>
<dbReference type="OrthoDB" id="10277282at2759"/>
<dbReference type="Gene3D" id="3.10.100.10">
    <property type="entry name" value="Mannose-Binding Protein A, subunit A"/>
    <property type="match status" value="1"/>
</dbReference>
<protein>
    <submittedName>
        <fullName evidence="2">COLEC12</fullName>
    </submittedName>
</protein>
<feature type="domain" description="C-type lectin" evidence="1">
    <location>
        <begin position="38"/>
        <end position="156"/>
    </location>
</feature>